<dbReference type="InterPro" id="IPR001387">
    <property type="entry name" value="Cro/C1-type_HTH"/>
</dbReference>
<keyword evidence="3" id="KW-1185">Reference proteome</keyword>
<evidence type="ECO:0000259" key="1">
    <source>
        <dbReference type="PROSITE" id="PS50943"/>
    </source>
</evidence>
<dbReference type="Proteomes" id="UP000244880">
    <property type="component" value="Unassembled WGS sequence"/>
</dbReference>
<dbReference type="Pfam" id="PF13443">
    <property type="entry name" value="HTH_26"/>
    <property type="match status" value="1"/>
</dbReference>
<organism evidence="2 3">
    <name type="scientific">Ascidiaceihabitans donghaensis</name>
    <dbReference type="NCBI Taxonomy" id="1510460"/>
    <lineage>
        <taxon>Bacteria</taxon>
        <taxon>Pseudomonadati</taxon>
        <taxon>Pseudomonadota</taxon>
        <taxon>Alphaproteobacteria</taxon>
        <taxon>Rhodobacterales</taxon>
        <taxon>Paracoccaceae</taxon>
        <taxon>Ascidiaceihabitans</taxon>
    </lineage>
</organism>
<dbReference type="Gene3D" id="1.10.260.40">
    <property type="entry name" value="lambda repressor-like DNA-binding domains"/>
    <property type="match status" value="1"/>
</dbReference>
<dbReference type="AlphaFoldDB" id="A0A2R8BDJ9"/>
<evidence type="ECO:0000313" key="3">
    <source>
        <dbReference type="Proteomes" id="UP000244880"/>
    </source>
</evidence>
<dbReference type="PROSITE" id="PS50943">
    <property type="entry name" value="HTH_CROC1"/>
    <property type="match status" value="1"/>
</dbReference>
<dbReference type="OrthoDB" id="6867563at2"/>
<proteinExistence type="predicted"/>
<feature type="domain" description="HTH cro/C1-type" evidence="1">
    <location>
        <begin position="10"/>
        <end position="65"/>
    </location>
</feature>
<evidence type="ECO:0000313" key="2">
    <source>
        <dbReference type="EMBL" id="SPH21019.1"/>
    </source>
</evidence>
<dbReference type="SMART" id="SM00530">
    <property type="entry name" value="HTH_XRE"/>
    <property type="match status" value="1"/>
</dbReference>
<protein>
    <recommendedName>
        <fullName evidence="1">HTH cro/C1-type domain-containing protein</fullName>
    </recommendedName>
</protein>
<dbReference type="InterPro" id="IPR010982">
    <property type="entry name" value="Lambda_DNA-bd_dom_sf"/>
</dbReference>
<name>A0A2R8BDJ9_9RHOB</name>
<dbReference type="EMBL" id="OMOR01000001">
    <property type="protein sequence ID" value="SPH21019.1"/>
    <property type="molecule type" value="Genomic_DNA"/>
</dbReference>
<dbReference type="RefSeq" id="WP_108828147.1">
    <property type="nucleotide sequence ID" value="NZ_OMOR01000001.1"/>
</dbReference>
<dbReference type="GO" id="GO:0003677">
    <property type="term" value="F:DNA binding"/>
    <property type="evidence" value="ECO:0007669"/>
    <property type="project" value="InterPro"/>
</dbReference>
<accession>A0A2R8BDJ9</accession>
<reference evidence="2 3" key="1">
    <citation type="submission" date="2018-03" db="EMBL/GenBank/DDBJ databases">
        <authorList>
            <person name="Keele B.F."/>
        </authorList>
    </citation>
    <scope>NUCLEOTIDE SEQUENCE [LARGE SCALE GENOMIC DNA]</scope>
    <source>
        <strain evidence="2 3">CECT 8599</strain>
    </source>
</reference>
<dbReference type="SUPFAM" id="SSF47413">
    <property type="entry name" value="lambda repressor-like DNA-binding domains"/>
    <property type="match status" value="1"/>
</dbReference>
<sequence length="109" mass="12368">MTENPIARRIQIILDQKNISRRSLAMEAGVSYDRLNGLFKRPQAKLNGGDLIKISRFLETTPEYLNDGGDFPNERDSLRREAGRQLDLLTEAELRALLAGIRLTTADRQ</sequence>
<gene>
    <name evidence="2" type="ORF">ASD8599_01760</name>
</gene>